<feature type="compositionally biased region" description="Basic and acidic residues" evidence="1">
    <location>
        <begin position="79"/>
        <end position="91"/>
    </location>
</feature>
<protein>
    <submittedName>
        <fullName evidence="2">Uncharacterized protein</fullName>
    </submittedName>
</protein>
<comment type="caution">
    <text evidence="2">The sequence shown here is derived from an EMBL/GenBank/DDBJ whole genome shotgun (WGS) entry which is preliminary data.</text>
</comment>
<feature type="region of interest" description="Disordered" evidence="1">
    <location>
        <begin position="53"/>
        <end position="91"/>
    </location>
</feature>
<sequence length="91" mass="9722">MINVANPDRAAGLLPTPARGGGRGRAARGASPIAENFTLDAPAFDKANNFKANCERPAPAHNGNRRRGENRPFRNTTDGGRRAADCRPVKK</sequence>
<reference evidence="2 3" key="1">
    <citation type="journal article" date="2019" name="Commun. Biol.">
        <title>The bagworm genome reveals a unique fibroin gene that provides high tensile strength.</title>
        <authorList>
            <person name="Kono N."/>
            <person name="Nakamura H."/>
            <person name="Ohtoshi R."/>
            <person name="Tomita M."/>
            <person name="Numata K."/>
            <person name="Arakawa K."/>
        </authorList>
    </citation>
    <scope>NUCLEOTIDE SEQUENCE [LARGE SCALE GENOMIC DNA]</scope>
</reference>
<evidence type="ECO:0000313" key="2">
    <source>
        <dbReference type="EMBL" id="GBP52374.1"/>
    </source>
</evidence>
<accession>A0A4C1WQI8</accession>
<dbReference type="Proteomes" id="UP000299102">
    <property type="component" value="Unassembled WGS sequence"/>
</dbReference>
<feature type="region of interest" description="Disordered" evidence="1">
    <location>
        <begin position="1"/>
        <end position="31"/>
    </location>
</feature>
<name>A0A4C1WQI8_EUMVA</name>
<gene>
    <name evidence="2" type="ORF">EVAR_37762_1</name>
</gene>
<keyword evidence="3" id="KW-1185">Reference proteome</keyword>
<evidence type="ECO:0000313" key="3">
    <source>
        <dbReference type="Proteomes" id="UP000299102"/>
    </source>
</evidence>
<dbReference type="EMBL" id="BGZK01000601">
    <property type="protein sequence ID" value="GBP52374.1"/>
    <property type="molecule type" value="Genomic_DNA"/>
</dbReference>
<organism evidence="2 3">
    <name type="scientific">Eumeta variegata</name>
    <name type="common">Bagworm moth</name>
    <name type="synonym">Eumeta japonica</name>
    <dbReference type="NCBI Taxonomy" id="151549"/>
    <lineage>
        <taxon>Eukaryota</taxon>
        <taxon>Metazoa</taxon>
        <taxon>Ecdysozoa</taxon>
        <taxon>Arthropoda</taxon>
        <taxon>Hexapoda</taxon>
        <taxon>Insecta</taxon>
        <taxon>Pterygota</taxon>
        <taxon>Neoptera</taxon>
        <taxon>Endopterygota</taxon>
        <taxon>Lepidoptera</taxon>
        <taxon>Glossata</taxon>
        <taxon>Ditrysia</taxon>
        <taxon>Tineoidea</taxon>
        <taxon>Psychidae</taxon>
        <taxon>Oiketicinae</taxon>
        <taxon>Eumeta</taxon>
    </lineage>
</organism>
<evidence type="ECO:0000256" key="1">
    <source>
        <dbReference type="SAM" id="MobiDB-lite"/>
    </source>
</evidence>
<dbReference type="AlphaFoldDB" id="A0A4C1WQI8"/>
<proteinExistence type="predicted"/>